<evidence type="ECO:0000256" key="1">
    <source>
        <dbReference type="SAM" id="MobiDB-lite"/>
    </source>
</evidence>
<evidence type="ECO:0000313" key="2">
    <source>
        <dbReference type="EMBL" id="KAJ8397749.1"/>
    </source>
</evidence>
<protein>
    <submittedName>
        <fullName evidence="2">Uncharacterized protein</fullName>
    </submittedName>
</protein>
<feature type="region of interest" description="Disordered" evidence="1">
    <location>
        <begin position="1"/>
        <end position="20"/>
    </location>
</feature>
<keyword evidence="3" id="KW-1185">Reference proteome</keyword>
<gene>
    <name evidence="2" type="ORF">AAFF_G00434380</name>
</gene>
<dbReference type="Proteomes" id="UP001221898">
    <property type="component" value="Unassembled WGS sequence"/>
</dbReference>
<comment type="caution">
    <text evidence="2">The sequence shown here is derived from an EMBL/GenBank/DDBJ whole genome shotgun (WGS) entry which is preliminary data.</text>
</comment>
<sequence>MKYCTAPDVKGQHAREREASPAARLNRLCPLHHPARPPFPSTRTPPNIVPELTLCRNLIRISARPNTLTPAAH</sequence>
<dbReference type="AlphaFoldDB" id="A0AAD7S869"/>
<name>A0AAD7S869_9TELE</name>
<evidence type="ECO:0000313" key="3">
    <source>
        <dbReference type="Proteomes" id="UP001221898"/>
    </source>
</evidence>
<dbReference type="EMBL" id="JAINUG010000095">
    <property type="protein sequence ID" value="KAJ8397749.1"/>
    <property type="molecule type" value="Genomic_DNA"/>
</dbReference>
<accession>A0AAD7S869</accession>
<feature type="compositionally biased region" description="Basic and acidic residues" evidence="1">
    <location>
        <begin position="10"/>
        <end position="19"/>
    </location>
</feature>
<reference evidence="2" key="1">
    <citation type="journal article" date="2023" name="Science">
        <title>Genome structures resolve the early diversification of teleost fishes.</title>
        <authorList>
            <person name="Parey E."/>
            <person name="Louis A."/>
            <person name="Montfort J."/>
            <person name="Bouchez O."/>
            <person name="Roques C."/>
            <person name="Iampietro C."/>
            <person name="Lluch J."/>
            <person name="Castinel A."/>
            <person name="Donnadieu C."/>
            <person name="Desvignes T."/>
            <person name="Floi Bucao C."/>
            <person name="Jouanno E."/>
            <person name="Wen M."/>
            <person name="Mejri S."/>
            <person name="Dirks R."/>
            <person name="Jansen H."/>
            <person name="Henkel C."/>
            <person name="Chen W.J."/>
            <person name="Zahm M."/>
            <person name="Cabau C."/>
            <person name="Klopp C."/>
            <person name="Thompson A.W."/>
            <person name="Robinson-Rechavi M."/>
            <person name="Braasch I."/>
            <person name="Lecointre G."/>
            <person name="Bobe J."/>
            <person name="Postlethwait J.H."/>
            <person name="Berthelot C."/>
            <person name="Roest Crollius H."/>
            <person name="Guiguen Y."/>
        </authorList>
    </citation>
    <scope>NUCLEOTIDE SEQUENCE</scope>
    <source>
        <strain evidence="2">NC1722</strain>
    </source>
</reference>
<organism evidence="2 3">
    <name type="scientific">Aldrovandia affinis</name>
    <dbReference type="NCBI Taxonomy" id="143900"/>
    <lineage>
        <taxon>Eukaryota</taxon>
        <taxon>Metazoa</taxon>
        <taxon>Chordata</taxon>
        <taxon>Craniata</taxon>
        <taxon>Vertebrata</taxon>
        <taxon>Euteleostomi</taxon>
        <taxon>Actinopterygii</taxon>
        <taxon>Neopterygii</taxon>
        <taxon>Teleostei</taxon>
        <taxon>Notacanthiformes</taxon>
        <taxon>Halosauridae</taxon>
        <taxon>Aldrovandia</taxon>
    </lineage>
</organism>
<proteinExistence type="predicted"/>